<dbReference type="FunFam" id="3.30.40.10:FF:000006">
    <property type="entry name" value="CCR4-NOT transcription complex subunit 4"/>
    <property type="match status" value="1"/>
</dbReference>
<keyword evidence="3 8" id="KW-0863">Zinc-finger</keyword>
<evidence type="ECO:0000313" key="10">
    <source>
        <dbReference type="EMBL" id="KAF9976189.1"/>
    </source>
</evidence>
<dbReference type="Pfam" id="PF14570">
    <property type="entry name" value="zf-RING_4"/>
    <property type="match status" value="1"/>
</dbReference>
<evidence type="ECO:0000313" key="11">
    <source>
        <dbReference type="Proteomes" id="UP000749646"/>
    </source>
</evidence>
<evidence type="ECO:0000256" key="8">
    <source>
        <dbReference type="PROSITE-ProRule" id="PRU00175"/>
    </source>
</evidence>
<keyword evidence="6" id="KW-0175">Coiled coil</keyword>
<evidence type="ECO:0000256" key="4">
    <source>
        <dbReference type="ARBA" id="ARBA00022833"/>
    </source>
</evidence>
<organism evidence="10 11">
    <name type="scientific">Modicella reniformis</name>
    <dbReference type="NCBI Taxonomy" id="1440133"/>
    <lineage>
        <taxon>Eukaryota</taxon>
        <taxon>Fungi</taxon>
        <taxon>Fungi incertae sedis</taxon>
        <taxon>Mucoromycota</taxon>
        <taxon>Mortierellomycotina</taxon>
        <taxon>Mortierellomycetes</taxon>
        <taxon>Mortierellales</taxon>
        <taxon>Mortierellaceae</taxon>
        <taxon>Modicella</taxon>
    </lineage>
</organism>
<dbReference type="InterPro" id="IPR013083">
    <property type="entry name" value="Znf_RING/FYVE/PHD"/>
</dbReference>
<dbReference type="InterPro" id="IPR039780">
    <property type="entry name" value="Mot2"/>
</dbReference>
<dbReference type="PANTHER" id="PTHR12603">
    <property type="entry name" value="CCR4-NOT TRANSCRIPTION COMPLEX RELATED"/>
    <property type="match status" value="1"/>
</dbReference>
<dbReference type="CDD" id="cd16618">
    <property type="entry name" value="mRING-HC-C4C4_CNOT4"/>
    <property type="match status" value="1"/>
</dbReference>
<sequence length="68" mass="7995">MSDVEDYDCPLCMEELDISDRNFRPCPCGYQICRFCWHHINENLNGRCPACRRVYSEETVEFTPISAD</sequence>
<evidence type="ECO:0000256" key="5">
    <source>
        <dbReference type="ARBA" id="ARBA00022884"/>
    </source>
</evidence>
<dbReference type="EMBL" id="JAAAHW010004278">
    <property type="protein sequence ID" value="KAF9976189.1"/>
    <property type="molecule type" value="Genomic_DNA"/>
</dbReference>
<comment type="caution">
    <text evidence="10">The sequence shown here is derived from an EMBL/GenBank/DDBJ whole genome shotgun (WGS) entry which is preliminary data.</text>
</comment>
<dbReference type="GO" id="GO:0005634">
    <property type="term" value="C:nucleus"/>
    <property type="evidence" value="ECO:0007669"/>
    <property type="project" value="UniProtKB-SubCell"/>
</dbReference>
<proteinExistence type="predicted"/>
<dbReference type="GO" id="GO:0030014">
    <property type="term" value="C:CCR4-NOT complex"/>
    <property type="evidence" value="ECO:0007669"/>
    <property type="project" value="InterPro"/>
</dbReference>
<dbReference type="Gene3D" id="3.30.40.10">
    <property type="entry name" value="Zinc/RING finger domain, C3HC4 (zinc finger)"/>
    <property type="match status" value="1"/>
</dbReference>
<dbReference type="AlphaFoldDB" id="A0A9P6JGM5"/>
<name>A0A9P6JGM5_9FUNG</name>
<dbReference type="PROSITE" id="PS50089">
    <property type="entry name" value="ZF_RING_2"/>
    <property type="match status" value="1"/>
</dbReference>
<dbReference type="PANTHER" id="PTHR12603:SF0">
    <property type="entry name" value="CCR4-NOT TRANSCRIPTION COMPLEX SUBUNIT 4"/>
    <property type="match status" value="1"/>
</dbReference>
<dbReference type="GO" id="GO:0003723">
    <property type="term" value="F:RNA binding"/>
    <property type="evidence" value="ECO:0007669"/>
    <property type="project" value="UniProtKB-KW"/>
</dbReference>
<evidence type="ECO:0000256" key="3">
    <source>
        <dbReference type="ARBA" id="ARBA00022771"/>
    </source>
</evidence>
<evidence type="ECO:0000256" key="6">
    <source>
        <dbReference type="ARBA" id="ARBA00023054"/>
    </source>
</evidence>
<reference evidence="10" key="1">
    <citation type="journal article" date="2020" name="Fungal Divers.">
        <title>Resolving the Mortierellaceae phylogeny through synthesis of multi-gene phylogenetics and phylogenomics.</title>
        <authorList>
            <person name="Vandepol N."/>
            <person name="Liber J."/>
            <person name="Desiro A."/>
            <person name="Na H."/>
            <person name="Kennedy M."/>
            <person name="Barry K."/>
            <person name="Grigoriev I.V."/>
            <person name="Miller A.N."/>
            <person name="O'Donnell K."/>
            <person name="Stajich J.E."/>
            <person name="Bonito G."/>
        </authorList>
    </citation>
    <scope>NUCLEOTIDE SEQUENCE</scope>
    <source>
        <strain evidence="10">MES-2147</strain>
    </source>
</reference>
<dbReference type="SUPFAM" id="SSF57850">
    <property type="entry name" value="RING/U-box"/>
    <property type="match status" value="1"/>
</dbReference>
<accession>A0A9P6JGM5</accession>
<keyword evidence="5" id="KW-0694">RNA-binding</keyword>
<gene>
    <name evidence="10" type="primary">NOT4_2</name>
    <name evidence="10" type="ORF">BGZ65_007930</name>
</gene>
<protein>
    <submittedName>
        <fullName evidence="10">Transcriptional repressor general negative regulator of transcription subunit 4</fullName>
    </submittedName>
</protein>
<evidence type="ECO:0000256" key="1">
    <source>
        <dbReference type="ARBA" id="ARBA00004123"/>
    </source>
</evidence>
<evidence type="ECO:0000256" key="2">
    <source>
        <dbReference type="ARBA" id="ARBA00022723"/>
    </source>
</evidence>
<evidence type="ECO:0000259" key="9">
    <source>
        <dbReference type="PROSITE" id="PS50089"/>
    </source>
</evidence>
<keyword evidence="11" id="KW-1185">Reference proteome</keyword>
<evidence type="ECO:0000256" key="7">
    <source>
        <dbReference type="ARBA" id="ARBA00023242"/>
    </source>
</evidence>
<dbReference type="OrthoDB" id="1923159at2759"/>
<dbReference type="GO" id="GO:0016567">
    <property type="term" value="P:protein ubiquitination"/>
    <property type="evidence" value="ECO:0007669"/>
    <property type="project" value="TreeGrafter"/>
</dbReference>
<keyword evidence="7" id="KW-0539">Nucleus</keyword>
<comment type="subcellular location">
    <subcellularLocation>
        <location evidence="1">Nucleus</location>
    </subcellularLocation>
</comment>
<dbReference type="Proteomes" id="UP000749646">
    <property type="component" value="Unassembled WGS sequence"/>
</dbReference>
<dbReference type="GO" id="GO:0008270">
    <property type="term" value="F:zinc ion binding"/>
    <property type="evidence" value="ECO:0007669"/>
    <property type="project" value="UniProtKB-KW"/>
</dbReference>
<feature type="domain" description="RING-type" evidence="9">
    <location>
        <begin position="9"/>
        <end position="52"/>
    </location>
</feature>
<dbReference type="GO" id="GO:0004842">
    <property type="term" value="F:ubiquitin-protein transferase activity"/>
    <property type="evidence" value="ECO:0007669"/>
    <property type="project" value="InterPro"/>
</dbReference>
<keyword evidence="2" id="KW-0479">Metal-binding</keyword>
<dbReference type="InterPro" id="IPR001841">
    <property type="entry name" value="Znf_RING"/>
</dbReference>
<feature type="non-terminal residue" evidence="10">
    <location>
        <position position="1"/>
    </location>
</feature>
<dbReference type="InterPro" id="IPR039515">
    <property type="entry name" value="NOT4_mRING-HC-C4C4"/>
</dbReference>
<keyword evidence="4" id="KW-0862">Zinc</keyword>